<sequence length="103" mass="12259">MFNPYYRLSEYSAIDDYMLQINPDSSVYNEYYLDYIKFIGRVCRMAICHKNIVDAFFIYSDILSLCQRLVVHQVSQYILHCTFYLDHIPPYSQSQGRQATFVS</sequence>
<evidence type="ECO:0000256" key="1">
    <source>
        <dbReference type="ARBA" id="ARBA00000885"/>
    </source>
</evidence>
<dbReference type="AlphaFoldDB" id="A0AAN0J4S3"/>
<reference evidence="8" key="2">
    <citation type="submission" date="2024-06" db="UniProtKB">
        <authorList>
            <consortium name="EnsemblMetazoa"/>
        </authorList>
    </citation>
    <scope>IDENTIFICATION</scope>
</reference>
<evidence type="ECO:0000256" key="2">
    <source>
        <dbReference type="ARBA" id="ARBA00004906"/>
    </source>
</evidence>
<feature type="domain" description="HECT" evidence="7">
    <location>
        <begin position="1"/>
        <end position="57"/>
    </location>
</feature>
<dbReference type="RefSeq" id="XP_019851747.1">
    <property type="nucleotide sequence ID" value="XM_019996188.1"/>
</dbReference>
<comment type="catalytic activity">
    <reaction evidence="1">
        <text>S-ubiquitinyl-[E2 ubiquitin-conjugating enzyme]-L-cysteine + [acceptor protein]-L-lysine = [E2 ubiquitin-conjugating enzyme]-L-cysteine + N(6)-ubiquitinyl-[acceptor protein]-L-lysine.</text>
        <dbReference type="EC" id="2.3.2.26"/>
    </reaction>
</comment>
<dbReference type="GO" id="GO:0005737">
    <property type="term" value="C:cytoplasm"/>
    <property type="evidence" value="ECO:0007669"/>
    <property type="project" value="TreeGrafter"/>
</dbReference>
<evidence type="ECO:0000256" key="3">
    <source>
        <dbReference type="ARBA" id="ARBA00012485"/>
    </source>
</evidence>
<name>A0AAN0J4S3_AMPQE</name>
<evidence type="ECO:0000313" key="8">
    <source>
        <dbReference type="EnsemblMetazoa" id="XP_019851747.1"/>
    </source>
</evidence>
<organism evidence="8 9">
    <name type="scientific">Amphimedon queenslandica</name>
    <name type="common">Sponge</name>
    <dbReference type="NCBI Taxonomy" id="400682"/>
    <lineage>
        <taxon>Eukaryota</taxon>
        <taxon>Metazoa</taxon>
        <taxon>Porifera</taxon>
        <taxon>Demospongiae</taxon>
        <taxon>Heteroscleromorpha</taxon>
        <taxon>Haplosclerida</taxon>
        <taxon>Niphatidae</taxon>
        <taxon>Amphimedon</taxon>
    </lineage>
</organism>
<accession>A0AAN0J4S3</accession>
<comment type="pathway">
    <text evidence="2">Protein modification; protein ubiquitination.</text>
</comment>
<proteinExistence type="predicted"/>
<dbReference type="InterPro" id="IPR050409">
    <property type="entry name" value="E3_ubiq-protein_ligase"/>
</dbReference>
<dbReference type="EnsemblMetazoa" id="XM_019996188.1">
    <property type="protein sequence ID" value="XP_019851747.1"/>
    <property type="gene ID" value="LOC109581775"/>
</dbReference>
<dbReference type="GO" id="GO:0016567">
    <property type="term" value="P:protein ubiquitination"/>
    <property type="evidence" value="ECO:0007669"/>
    <property type="project" value="TreeGrafter"/>
</dbReference>
<dbReference type="InterPro" id="IPR035983">
    <property type="entry name" value="Hect_E3_ubiquitin_ligase"/>
</dbReference>
<dbReference type="SUPFAM" id="SSF56204">
    <property type="entry name" value="Hect, E3 ligase catalytic domain"/>
    <property type="match status" value="1"/>
</dbReference>
<dbReference type="GO" id="GO:0019871">
    <property type="term" value="F:sodium channel inhibitor activity"/>
    <property type="evidence" value="ECO:0007669"/>
    <property type="project" value="TreeGrafter"/>
</dbReference>
<evidence type="ECO:0000259" key="7">
    <source>
        <dbReference type="PROSITE" id="PS50237"/>
    </source>
</evidence>
<protein>
    <recommendedName>
        <fullName evidence="3">HECT-type E3 ubiquitin transferase</fullName>
        <ecNumber evidence="3">2.3.2.26</ecNumber>
    </recommendedName>
</protein>
<dbReference type="Gene3D" id="3.90.1750.10">
    <property type="entry name" value="Hect, E3 ligase catalytic domains"/>
    <property type="match status" value="1"/>
</dbReference>
<evidence type="ECO:0000256" key="6">
    <source>
        <dbReference type="PROSITE-ProRule" id="PRU00104"/>
    </source>
</evidence>
<dbReference type="PANTHER" id="PTHR11254">
    <property type="entry name" value="HECT DOMAIN UBIQUITIN-PROTEIN LIGASE"/>
    <property type="match status" value="1"/>
</dbReference>
<reference evidence="9" key="1">
    <citation type="journal article" date="2010" name="Nature">
        <title>The Amphimedon queenslandica genome and the evolution of animal complexity.</title>
        <authorList>
            <person name="Srivastava M."/>
            <person name="Simakov O."/>
            <person name="Chapman J."/>
            <person name="Fahey B."/>
            <person name="Gauthier M.E."/>
            <person name="Mitros T."/>
            <person name="Richards G.S."/>
            <person name="Conaco C."/>
            <person name="Dacre M."/>
            <person name="Hellsten U."/>
            <person name="Larroux C."/>
            <person name="Putnam N.H."/>
            <person name="Stanke M."/>
            <person name="Adamska M."/>
            <person name="Darling A."/>
            <person name="Degnan S.M."/>
            <person name="Oakley T.H."/>
            <person name="Plachetzki D.C."/>
            <person name="Zhai Y."/>
            <person name="Adamski M."/>
            <person name="Calcino A."/>
            <person name="Cummins S.F."/>
            <person name="Goodstein D.M."/>
            <person name="Harris C."/>
            <person name="Jackson D.J."/>
            <person name="Leys S.P."/>
            <person name="Shu S."/>
            <person name="Woodcroft B.J."/>
            <person name="Vervoort M."/>
            <person name="Kosik K.S."/>
            <person name="Manning G."/>
            <person name="Degnan B.M."/>
            <person name="Rokhsar D.S."/>
        </authorList>
    </citation>
    <scope>NUCLEOTIDE SEQUENCE [LARGE SCALE GENOMIC DNA]</scope>
</reference>
<dbReference type="GeneID" id="109581775"/>
<keyword evidence="5 6" id="KW-0833">Ubl conjugation pathway</keyword>
<dbReference type="GO" id="GO:0061630">
    <property type="term" value="F:ubiquitin protein ligase activity"/>
    <property type="evidence" value="ECO:0007669"/>
    <property type="project" value="UniProtKB-EC"/>
</dbReference>
<dbReference type="GO" id="GO:0006511">
    <property type="term" value="P:ubiquitin-dependent protein catabolic process"/>
    <property type="evidence" value="ECO:0007669"/>
    <property type="project" value="TreeGrafter"/>
</dbReference>
<dbReference type="PANTHER" id="PTHR11254:SF440">
    <property type="entry name" value="E3 UBIQUITIN-PROTEIN LIGASE NEDD-4"/>
    <property type="match status" value="1"/>
</dbReference>
<dbReference type="PROSITE" id="PS50237">
    <property type="entry name" value="HECT"/>
    <property type="match status" value="1"/>
</dbReference>
<evidence type="ECO:0000313" key="9">
    <source>
        <dbReference type="Proteomes" id="UP000007879"/>
    </source>
</evidence>
<comment type="caution">
    <text evidence="6">Lacks conserved residue(s) required for the propagation of feature annotation.</text>
</comment>
<dbReference type="KEGG" id="aqu:109581775"/>
<evidence type="ECO:0000256" key="4">
    <source>
        <dbReference type="ARBA" id="ARBA00022679"/>
    </source>
</evidence>
<evidence type="ECO:0000256" key="5">
    <source>
        <dbReference type="ARBA" id="ARBA00022786"/>
    </source>
</evidence>
<dbReference type="Proteomes" id="UP000007879">
    <property type="component" value="Unassembled WGS sequence"/>
</dbReference>
<dbReference type="InterPro" id="IPR000569">
    <property type="entry name" value="HECT_dom"/>
</dbReference>
<dbReference type="EC" id="2.3.2.26" evidence="3"/>
<keyword evidence="4" id="KW-0808">Transferase</keyword>
<keyword evidence="9" id="KW-1185">Reference proteome</keyword>